<keyword evidence="8" id="KW-1185">Reference proteome</keyword>
<evidence type="ECO:0000256" key="2">
    <source>
        <dbReference type="ARBA" id="ARBA00007441"/>
    </source>
</evidence>
<protein>
    <submittedName>
        <fullName evidence="7">Aminotransferase</fullName>
    </submittedName>
</protein>
<dbReference type="EMBL" id="AP023410">
    <property type="protein sequence ID" value="BCK77238.1"/>
    <property type="molecule type" value="Genomic_DNA"/>
</dbReference>
<dbReference type="CDD" id="cd00609">
    <property type="entry name" value="AAT_like"/>
    <property type="match status" value="1"/>
</dbReference>
<evidence type="ECO:0000313" key="8">
    <source>
        <dbReference type="Proteomes" id="UP000516424"/>
    </source>
</evidence>
<dbReference type="GO" id="GO:0005737">
    <property type="term" value="C:cytoplasm"/>
    <property type="evidence" value="ECO:0007669"/>
    <property type="project" value="TreeGrafter"/>
</dbReference>
<comment type="cofactor">
    <cofactor evidence="1">
        <name>pyridoxal 5'-phosphate</name>
        <dbReference type="ChEBI" id="CHEBI:597326"/>
    </cofactor>
</comment>
<dbReference type="Proteomes" id="UP000516424">
    <property type="component" value="Chromosome"/>
</dbReference>
<dbReference type="Pfam" id="PF00155">
    <property type="entry name" value="Aminotran_1_2"/>
    <property type="match status" value="1"/>
</dbReference>
<reference evidence="7 8" key="1">
    <citation type="journal article" date="2011" name="Microbiology">
        <title>Transcriptome response to different carbon sources in Acetobacter aceti.</title>
        <authorList>
            <person name="Sakurai K."/>
            <person name="Arai H."/>
            <person name="Ishii M."/>
            <person name="Igarashi Y."/>
        </authorList>
    </citation>
    <scope>NUCLEOTIDE SEQUENCE [LARGE SCALE GENOMIC DNA]</scope>
    <source>
        <strain evidence="7 8">NBRC 14818</strain>
    </source>
</reference>
<keyword evidence="5" id="KW-0663">Pyridoxal phosphate</keyword>
<evidence type="ECO:0000256" key="5">
    <source>
        <dbReference type="ARBA" id="ARBA00022898"/>
    </source>
</evidence>
<dbReference type="InterPro" id="IPR015422">
    <property type="entry name" value="PyrdxlP-dep_Trfase_small"/>
</dbReference>
<sequence>MKPLNHQLTQLPTTIFTVMSALASEHGAINLGQGFPDTEGPAHLTEVAAQALQDGRNQYAPLTGLPELREAVARSNARFYGLQIDPAREVIVTSGATEGLASSLAALLNPGDEVVVIEPAYDTYLPMIRLLGAVPKLVRLTPPEWSLPRDELAAAFGPKTKAIILNSPMNPVGKVFSEDELQFIAGLVAQHDAYALCDEVYEHLTFGARHVPLMTLPGMRERCVRIGSAGKSFSMTGWKVGYITAPAALAAVIAKAHQNLAFSTAPNLQRAVAVGLDQDTAYFETLASDMQLRRDILASGLREMGFSVLPCDGTYFLTANIRGVGELMTGAETDLEWSRRMTVEAGVTVIPVSAFYDGALPGAPSHLVRFAFCKKPIILEQALTRLRDRISRG</sequence>
<dbReference type="InterPro" id="IPR004839">
    <property type="entry name" value="Aminotransferase_I/II_large"/>
</dbReference>
<gene>
    <name evidence="7" type="ORF">EMQ_2844</name>
</gene>
<keyword evidence="4" id="KW-0808">Transferase</keyword>
<dbReference type="PANTHER" id="PTHR43807:SF20">
    <property type="entry name" value="FI04487P"/>
    <property type="match status" value="1"/>
</dbReference>
<dbReference type="FunFam" id="3.40.640.10:FF:000024">
    <property type="entry name" value="Kynurenine--oxoglutarate transaminase 3"/>
    <property type="match status" value="1"/>
</dbReference>
<dbReference type="PANTHER" id="PTHR43807">
    <property type="entry name" value="FI04487P"/>
    <property type="match status" value="1"/>
</dbReference>
<name>A0AB33IJ52_ACEAC</name>
<feature type="domain" description="Aminotransferase class I/classII large" evidence="6">
    <location>
        <begin position="29"/>
        <end position="357"/>
    </location>
</feature>
<dbReference type="Gene3D" id="3.40.640.10">
    <property type="entry name" value="Type I PLP-dependent aspartate aminotransferase-like (Major domain)"/>
    <property type="match status" value="1"/>
</dbReference>
<dbReference type="InterPro" id="IPR015424">
    <property type="entry name" value="PyrdxlP-dep_Trfase"/>
</dbReference>
<dbReference type="Gene3D" id="3.90.1150.10">
    <property type="entry name" value="Aspartate Aminotransferase, domain 1"/>
    <property type="match status" value="1"/>
</dbReference>
<dbReference type="NCBIfam" id="NF006488">
    <property type="entry name" value="PRK08912.1"/>
    <property type="match status" value="1"/>
</dbReference>
<dbReference type="AlphaFoldDB" id="A0AB33IJ52"/>
<proteinExistence type="inferred from homology"/>
<accession>A0AB33IJ52</accession>
<evidence type="ECO:0000256" key="4">
    <source>
        <dbReference type="ARBA" id="ARBA00022679"/>
    </source>
</evidence>
<dbReference type="GO" id="GO:0016212">
    <property type="term" value="F:kynurenine-oxoglutarate transaminase activity"/>
    <property type="evidence" value="ECO:0007669"/>
    <property type="project" value="TreeGrafter"/>
</dbReference>
<evidence type="ECO:0000259" key="6">
    <source>
        <dbReference type="Pfam" id="PF00155"/>
    </source>
</evidence>
<evidence type="ECO:0000313" key="7">
    <source>
        <dbReference type="EMBL" id="BCK77238.1"/>
    </source>
</evidence>
<evidence type="ECO:0000256" key="3">
    <source>
        <dbReference type="ARBA" id="ARBA00022576"/>
    </source>
</evidence>
<dbReference type="InterPro" id="IPR015421">
    <property type="entry name" value="PyrdxlP-dep_Trfase_major"/>
</dbReference>
<evidence type="ECO:0000256" key="1">
    <source>
        <dbReference type="ARBA" id="ARBA00001933"/>
    </source>
</evidence>
<dbReference type="GO" id="GO:0030170">
    <property type="term" value="F:pyridoxal phosphate binding"/>
    <property type="evidence" value="ECO:0007669"/>
    <property type="project" value="InterPro"/>
</dbReference>
<comment type="similarity">
    <text evidence="2">Belongs to the class-I pyridoxal-phosphate-dependent aminotransferase family.</text>
</comment>
<dbReference type="RefSeq" id="WP_010666745.1">
    <property type="nucleotide sequence ID" value="NZ_AP023410.1"/>
</dbReference>
<dbReference type="InterPro" id="IPR051326">
    <property type="entry name" value="Kynurenine-oxoglutarate_AT"/>
</dbReference>
<dbReference type="SUPFAM" id="SSF53383">
    <property type="entry name" value="PLP-dependent transferases"/>
    <property type="match status" value="1"/>
</dbReference>
<keyword evidence="3 7" id="KW-0032">Aminotransferase</keyword>
<organism evidence="7 8">
    <name type="scientific">Acetobacter aceti NBRC 14818</name>
    <dbReference type="NCBI Taxonomy" id="887700"/>
    <lineage>
        <taxon>Bacteria</taxon>
        <taxon>Pseudomonadati</taxon>
        <taxon>Pseudomonadota</taxon>
        <taxon>Alphaproteobacteria</taxon>
        <taxon>Acetobacterales</taxon>
        <taxon>Acetobacteraceae</taxon>
        <taxon>Acetobacter</taxon>
        <taxon>Acetobacter subgen. Acetobacter</taxon>
    </lineage>
</organism>